<organism evidence="2 3">
    <name type="scientific">Glutamicibacter ardleyensis</name>
    <dbReference type="NCBI Taxonomy" id="225894"/>
    <lineage>
        <taxon>Bacteria</taxon>
        <taxon>Bacillati</taxon>
        <taxon>Actinomycetota</taxon>
        <taxon>Actinomycetes</taxon>
        <taxon>Micrococcales</taxon>
        <taxon>Micrococcaceae</taxon>
        <taxon>Glutamicibacter</taxon>
    </lineage>
</organism>
<dbReference type="CDD" id="cd02231">
    <property type="entry name" value="cupin_BLL6423-like"/>
    <property type="match status" value="1"/>
</dbReference>
<name>A0ABQ2D9M6_9MICC</name>
<dbReference type="Gene3D" id="2.60.120.10">
    <property type="entry name" value="Jelly Rolls"/>
    <property type="match status" value="1"/>
</dbReference>
<accession>A0ABQ2D9M6</accession>
<dbReference type="Proteomes" id="UP000606115">
    <property type="component" value="Unassembled WGS sequence"/>
</dbReference>
<keyword evidence="3" id="KW-1185">Reference proteome</keyword>
<reference evidence="3" key="1">
    <citation type="journal article" date="2019" name="Int. J. Syst. Evol. Microbiol.">
        <title>The Global Catalogue of Microorganisms (GCM) 10K type strain sequencing project: providing services to taxonomists for standard genome sequencing and annotation.</title>
        <authorList>
            <consortium name="The Broad Institute Genomics Platform"/>
            <consortium name="The Broad Institute Genome Sequencing Center for Infectious Disease"/>
            <person name="Wu L."/>
            <person name="Ma J."/>
        </authorList>
    </citation>
    <scope>NUCLEOTIDE SEQUENCE [LARGE SCALE GENOMIC DNA]</scope>
    <source>
        <strain evidence="3">CGMCC 1.3685</strain>
    </source>
</reference>
<dbReference type="InterPro" id="IPR013096">
    <property type="entry name" value="Cupin_2"/>
</dbReference>
<dbReference type="Pfam" id="PF07883">
    <property type="entry name" value="Cupin_2"/>
    <property type="match status" value="1"/>
</dbReference>
<evidence type="ECO:0000313" key="3">
    <source>
        <dbReference type="Proteomes" id="UP000606115"/>
    </source>
</evidence>
<dbReference type="SUPFAM" id="SSF51182">
    <property type="entry name" value="RmlC-like cupins"/>
    <property type="match status" value="1"/>
</dbReference>
<feature type="domain" description="Cupin type-2" evidence="1">
    <location>
        <begin position="116"/>
        <end position="176"/>
    </location>
</feature>
<dbReference type="EMBL" id="BMKX01000001">
    <property type="protein sequence ID" value="GGJ50121.1"/>
    <property type="molecule type" value="Genomic_DNA"/>
</dbReference>
<dbReference type="RefSeq" id="WP_188683517.1">
    <property type="nucleotide sequence ID" value="NZ_BMKX01000001.1"/>
</dbReference>
<dbReference type="PANTHER" id="PTHR36156">
    <property type="entry name" value="SLR2101 PROTEIN"/>
    <property type="match status" value="1"/>
</dbReference>
<dbReference type="InterPro" id="IPR014710">
    <property type="entry name" value="RmlC-like_jellyroll"/>
</dbReference>
<protein>
    <submittedName>
        <fullName evidence="2">Cupin</fullName>
    </submittedName>
</protein>
<dbReference type="Gene3D" id="2.20.70.150">
    <property type="match status" value="1"/>
</dbReference>
<dbReference type="PANTHER" id="PTHR36156:SF2">
    <property type="entry name" value="CUPIN TYPE-2 DOMAIN-CONTAINING PROTEIN"/>
    <property type="match status" value="1"/>
</dbReference>
<dbReference type="InterPro" id="IPR011051">
    <property type="entry name" value="RmlC_Cupin_sf"/>
</dbReference>
<evidence type="ECO:0000313" key="2">
    <source>
        <dbReference type="EMBL" id="GGJ50121.1"/>
    </source>
</evidence>
<sequence length="202" mass="21661">MSRPPVRRVVTGHNDQGLAVILSDADAPHHFSSDTIPGFGATVPWMTKAGIIDHVSDIDMAGADTEIPSFPAPGETIMRIADFPPDSVYPKDANSAIFDELDGHEEADAGAERSGGKHFWFHRTESLDYAVVLEGEITLLVDEGEATMRAGDVAIQRATSHAWSNRTDRTARVLFVLFGTEPISASEIASQRQASSTSLGAS</sequence>
<proteinExistence type="predicted"/>
<evidence type="ECO:0000259" key="1">
    <source>
        <dbReference type="Pfam" id="PF07883"/>
    </source>
</evidence>
<comment type="caution">
    <text evidence="2">The sequence shown here is derived from an EMBL/GenBank/DDBJ whole genome shotgun (WGS) entry which is preliminary data.</text>
</comment>
<dbReference type="GeneID" id="303302972"/>
<gene>
    <name evidence="2" type="ORF">GCM10007173_05740</name>
</gene>
<dbReference type="InterPro" id="IPR047142">
    <property type="entry name" value="OryJ/VirC-like"/>
</dbReference>